<dbReference type="InterPro" id="IPR000182">
    <property type="entry name" value="GNAT_dom"/>
</dbReference>
<dbReference type="Proteomes" id="UP000013009">
    <property type="component" value="Unassembled WGS sequence"/>
</dbReference>
<dbReference type="Gene3D" id="3.40.630.30">
    <property type="match status" value="1"/>
</dbReference>
<gene>
    <name evidence="2" type="ORF">F889_00883</name>
</gene>
<proteinExistence type="predicted"/>
<dbReference type="CDD" id="cd04301">
    <property type="entry name" value="NAT_SF"/>
    <property type="match status" value="1"/>
</dbReference>
<keyword evidence="3" id="KW-1185">Reference proteome</keyword>
<dbReference type="PROSITE" id="PS51186">
    <property type="entry name" value="GNAT"/>
    <property type="match status" value="1"/>
</dbReference>
<evidence type="ECO:0000313" key="3">
    <source>
        <dbReference type="Proteomes" id="UP000013009"/>
    </source>
</evidence>
<dbReference type="HOGENOM" id="CLU_087351_3_1_6"/>
<dbReference type="RefSeq" id="WP_005270803.1">
    <property type="nucleotide sequence ID" value="NZ_KB850194.1"/>
</dbReference>
<dbReference type="GO" id="GO:0016747">
    <property type="term" value="F:acyltransferase activity, transferring groups other than amino-acyl groups"/>
    <property type="evidence" value="ECO:0007669"/>
    <property type="project" value="InterPro"/>
</dbReference>
<name>N9QYR4_9GAMM</name>
<protein>
    <recommendedName>
        <fullName evidence="1">N-acetyltransferase domain-containing protein</fullName>
    </recommendedName>
</protein>
<dbReference type="InterPro" id="IPR016181">
    <property type="entry name" value="Acyl_CoA_acyltransferase"/>
</dbReference>
<evidence type="ECO:0000313" key="2">
    <source>
        <dbReference type="EMBL" id="ENX35216.1"/>
    </source>
</evidence>
<reference evidence="2 3" key="1">
    <citation type="submission" date="2013-02" db="EMBL/GenBank/DDBJ databases">
        <title>The Genome Sequence of Acinetobacter sp. NIPH 1859.</title>
        <authorList>
            <consortium name="The Broad Institute Genome Sequencing Platform"/>
            <consortium name="The Broad Institute Genome Sequencing Center for Infectious Disease"/>
            <person name="Cerqueira G."/>
            <person name="Feldgarden M."/>
            <person name="Courvalin P."/>
            <person name="Perichon B."/>
            <person name="Grillot-Courvalin C."/>
            <person name="Clermont D."/>
            <person name="Rocha E."/>
            <person name="Yoon E.-J."/>
            <person name="Nemec A."/>
            <person name="Walker B."/>
            <person name="Young S.K."/>
            <person name="Zeng Q."/>
            <person name="Gargeya S."/>
            <person name="Fitzgerald M."/>
            <person name="Haas B."/>
            <person name="Abouelleil A."/>
            <person name="Alvarado L."/>
            <person name="Arachchi H.M."/>
            <person name="Berlin A.M."/>
            <person name="Chapman S.B."/>
            <person name="Dewar J."/>
            <person name="Goldberg J."/>
            <person name="Griggs A."/>
            <person name="Gujja S."/>
            <person name="Hansen M."/>
            <person name="Howarth C."/>
            <person name="Imamovic A."/>
            <person name="Larimer J."/>
            <person name="McCowan C."/>
            <person name="Murphy C."/>
            <person name="Neiman D."/>
            <person name="Pearson M."/>
            <person name="Priest M."/>
            <person name="Roberts A."/>
            <person name="Saif S."/>
            <person name="Shea T."/>
            <person name="Sisk P."/>
            <person name="Sykes S."/>
            <person name="Wortman J."/>
            <person name="Nusbaum C."/>
            <person name="Birren B."/>
        </authorList>
    </citation>
    <scope>NUCLEOTIDE SEQUENCE [LARGE SCALE GENOMIC DNA]</scope>
    <source>
        <strain evidence="2 3">NIPH 1859</strain>
    </source>
</reference>
<dbReference type="EMBL" id="APRZ01000011">
    <property type="protein sequence ID" value="ENX35216.1"/>
    <property type="molecule type" value="Genomic_DNA"/>
</dbReference>
<dbReference type="SUPFAM" id="SSF55729">
    <property type="entry name" value="Acyl-CoA N-acyltransferases (Nat)"/>
    <property type="match status" value="1"/>
</dbReference>
<dbReference type="OrthoDB" id="5355033at2"/>
<comment type="caution">
    <text evidence="2">The sequence shown here is derived from an EMBL/GenBank/DDBJ whole genome shotgun (WGS) entry which is preliminary data.</text>
</comment>
<sequence length="151" mass="17462">MIISATNEHSLEVVNVIKQSILSCTLDHRDDATIIHHWLENKTEANVGEWIKNNICFLYYFSGKVVGFICMSKHGNLFLNYILPGFQNQGIGEKLLKYLIEYCKTNHIQTISLESTLTALNFYKKHNFKVVDVVTENERIVAYEMLLHVKI</sequence>
<organism evidence="2 3">
    <name type="scientific">Acinetobacter colistiniresistens</name>
    <dbReference type="NCBI Taxonomy" id="280145"/>
    <lineage>
        <taxon>Bacteria</taxon>
        <taxon>Pseudomonadati</taxon>
        <taxon>Pseudomonadota</taxon>
        <taxon>Gammaproteobacteria</taxon>
        <taxon>Moraxellales</taxon>
        <taxon>Moraxellaceae</taxon>
        <taxon>Acinetobacter</taxon>
    </lineage>
</organism>
<feature type="domain" description="N-acetyltransferase" evidence="1">
    <location>
        <begin position="1"/>
        <end position="150"/>
    </location>
</feature>
<dbReference type="Pfam" id="PF13673">
    <property type="entry name" value="Acetyltransf_10"/>
    <property type="match status" value="1"/>
</dbReference>
<accession>N9QYR4</accession>
<dbReference type="AlphaFoldDB" id="N9QYR4"/>
<evidence type="ECO:0000259" key="1">
    <source>
        <dbReference type="PROSITE" id="PS51186"/>
    </source>
</evidence>